<evidence type="ECO:0000259" key="2">
    <source>
        <dbReference type="PROSITE" id="PS50056"/>
    </source>
</evidence>
<protein>
    <submittedName>
        <fullName evidence="3">Dual specificity phosphatase, catalytic domain</fullName>
    </submittedName>
</protein>
<dbReference type="GeneID" id="26098346"/>
<feature type="domain" description="Tyrosine specific protein phosphatases" evidence="2">
    <location>
        <begin position="94"/>
        <end position="116"/>
    </location>
</feature>
<dbReference type="SUPFAM" id="SSF52799">
    <property type="entry name" value="(Phosphotyrosine protein) phosphatases II"/>
    <property type="match status" value="1"/>
</dbReference>
<dbReference type="InterPro" id="IPR000387">
    <property type="entry name" value="Tyr_Pase_dom"/>
</dbReference>
<dbReference type="Proteomes" id="UP000058613">
    <property type="component" value="Chromosome"/>
</dbReference>
<dbReference type="KEGG" id="pdl:Pyrde_0024"/>
<dbReference type="OrthoDB" id="117569at2157"/>
<reference evidence="3 4" key="1">
    <citation type="submission" date="2015-10" db="EMBL/GenBank/DDBJ databases">
        <title>Complete genome sequence of hyperthermophilic archaeon Pyrodictium delaneyi Su06.</title>
        <authorList>
            <person name="Jung J.-H."/>
            <person name="Lin J."/>
            <person name="Holden J.F."/>
            <person name="Park C.-S."/>
        </authorList>
    </citation>
    <scope>NUCLEOTIDE SEQUENCE [LARGE SCALE GENOMIC DNA]</scope>
    <source>
        <strain evidence="3 4">Su06</strain>
    </source>
</reference>
<evidence type="ECO:0000313" key="3">
    <source>
        <dbReference type="EMBL" id="ALL00074.1"/>
    </source>
</evidence>
<sequence>MEPIPSIAPRFRLYWLEKNRIAVSPMPRPDDVEEIISMFNTIVSLATPIEHVYGGGYDPRSLGSTVKLVWRPIGEYNAPTLPELAYIVRRMDEPVLVHCFRGCGRSSVVAAAWLVKRKGAPSIVAESEVITATGCGIETLPQRTVLQAYSLAIRAGLEDKLHKLDLDDPRVEYALLLSRELAVYLSRTPEALARESLMHDTPLYKAASILASMVGYSVAGISSKRMPDGVEIEITVWVPRRSHPAAIRRSVRIDYERVSMDVSKALQSLGLKISVMINVKDPGDVPWV</sequence>
<organism evidence="3 4">
    <name type="scientific">Pyrodictium delaneyi</name>
    <dbReference type="NCBI Taxonomy" id="1273541"/>
    <lineage>
        <taxon>Archaea</taxon>
        <taxon>Thermoproteota</taxon>
        <taxon>Thermoprotei</taxon>
        <taxon>Desulfurococcales</taxon>
        <taxon>Pyrodictiaceae</taxon>
        <taxon>Pyrodictium</taxon>
    </lineage>
</organism>
<dbReference type="PROSITE" id="PS00383">
    <property type="entry name" value="TYR_PHOSPHATASE_1"/>
    <property type="match status" value="1"/>
</dbReference>
<evidence type="ECO:0000256" key="1">
    <source>
        <dbReference type="ARBA" id="ARBA00022801"/>
    </source>
</evidence>
<evidence type="ECO:0000313" key="4">
    <source>
        <dbReference type="Proteomes" id="UP000058613"/>
    </source>
</evidence>
<keyword evidence="1" id="KW-0378">Hydrolase</keyword>
<dbReference type="InterPro" id="IPR057023">
    <property type="entry name" value="PTP-SAK"/>
</dbReference>
<dbReference type="Pfam" id="PF22784">
    <property type="entry name" value="PTP-SAK"/>
    <property type="match status" value="1"/>
</dbReference>
<dbReference type="PROSITE" id="PS50056">
    <property type="entry name" value="TYR_PHOSPHATASE_2"/>
    <property type="match status" value="1"/>
</dbReference>
<accession>A0A0P0N0N7</accession>
<gene>
    <name evidence="3" type="ORF">Pyrde_0024</name>
</gene>
<dbReference type="AlphaFoldDB" id="A0A0P0N0N7"/>
<name>A0A0P0N0N7_9CREN</name>
<dbReference type="STRING" id="1273541.Pyrde_0024"/>
<dbReference type="Gene3D" id="3.90.190.10">
    <property type="entry name" value="Protein tyrosine phosphatase superfamily"/>
    <property type="match status" value="1"/>
</dbReference>
<dbReference type="InterPro" id="IPR029021">
    <property type="entry name" value="Prot-tyrosine_phosphatase-like"/>
</dbReference>
<dbReference type="EMBL" id="CP013011">
    <property type="protein sequence ID" value="ALL00074.1"/>
    <property type="molecule type" value="Genomic_DNA"/>
</dbReference>
<proteinExistence type="predicted"/>
<dbReference type="InterPro" id="IPR016130">
    <property type="entry name" value="Tyr_Pase_AS"/>
</dbReference>
<dbReference type="RefSeq" id="WP_055407175.1">
    <property type="nucleotide sequence ID" value="NZ_CP013011.1"/>
</dbReference>
<dbReference type="GO" id="GO:0016791">
    <property type="term" value="F:phosphatase activity"/>
    <property type="evidence" value="ECO:0007669"/>
    <property type="project" value="UniProtKB-ARBA"/>
</dbReference>